<dbReference type="EMBL" id="CP132921">
    <property type="protein sequence ID" value="WMW03690.1"/>
    <property type="molecule type" value="Genomic_DNA"/>
</dbReference>
<keyword evidence="3" id="KW-1185">Reference proteome</keyword>
<keyword evidence="1" id="KW-0472">Membrane</keyword>
<dbReference type="RefSeq" id="WP_044488091.1">
    <property type="nucleotide sequence ID" value="NZ_CP132921.1"/>
</dbReference>
<name>A0ABY9QKK3_9PSED</name>
<dbReference type="GeneID" id="32805915"/>
<evidence type="ECO:0000313" key="2">
    <source>
        <dbReference type="EMBL" id="WMW03690.1"/>
    </source>
</evidence>
<protein>
    <submittedName>
        <fullName evidence="2">Uncharacterized protein</fullName>
    </submittedName>
</protein>
<sequence>MLDFLVHLFWEVLLYFIGYGFLKGVTLGRFKDPKGSDWVSAIGAAVSLSSVVAFILIWLN</sequence>
<proteinExistence type="predicted"/>
<accession>A0ABY9QKK3</accession>
<dbReference type="Proteomes" id="UP001183127">
    <property type="component" value="Chromosome"/>
</dbReference>
<evidence type="ECO:0000256" key="1">
    <source>
        <dbReference type="SAM" id="Phobius"/>
    </source>
</evidence>
<keyword evidence="1" id="KW-0812">Transmembrane</keyword>
<gene>
    <name evidence="2" type="ORF">RAH46_15205</name>
</gene>
<organism evidence="2 3">
    <name type="scientific">Pseudomonas entomophila</name>
    <dbReference type="NCBI Taxonomy" id="312306"/>
    <lineage>
        <taxon>Bacteria</taxon>
        <taxon>Pseudomonadati</taxon>
        <taxon>Pseudomonadota</taxon>
        <taxon>Gammaproteobacteria</taxon>
        <taxon>Pseudomonadales</taxon>
        <taxon>Pseudomonadaceae</taxon>
        <taxon>Pseudomonas</taxon>
    </lineage>
</organism>
<feature type="transmembrane region" description="Helical" evidence="1">
    <location>
        <begin position="6"/>
        <end position="26"/>
    </location>
</feature>
<feature type="transmembrane region" description="Helical" evidence="1">
    <location>
        <begin position="38"/>
        <end position="59"/>
    </location>
</feature>
<reference evidence="2 3" key="1">
    <citation type="submission" date="2023-08" db="EMBL/GenBank/DDBJ databases">
        <title>Complete Genome Sequence of Pseudomonas entomophila TVIN A01.</title>
        <authorList>
            <person name="Shelke T."/>
            <person name="Mahar N.S."/>
            <person name="Gupta I."/>
            <person name="Gupta V."/>
        </authorList>
    </citation>
    <scope>NUCLEOTIDE SEQUENCE [LARGE SCALE GENOMIC DNA]</scope>
    <source>
        <strain evidence="2 3">TVIN-A01</strain>
    </source>
</reference>
<keyword evidence="1" id="KW-1133">Transmembrane helix</keyword>
<evidence type="ECO:0000313" key="3">
    <source>
        <dbReference type="Proteomes" id="UP001183127"/>
    </source>
</evidence>